<protein>
    <submittedName>
        <fullName evidence="2">10360_t:CDS:1</fullName>
    </submittedName>
</protein>
<evidence type="ECO:0000313" key="3">
    <source>
        <dbReference type="Proteomes" id="UP000789901"/>
    </source>
</evidence>
<comment type="caution">
    <text evidence="2">The sequence shown here is derived from an EMBL/GenBank/DDBJ whole genome shotgun (WGS) entry which is preliminary data.</text>
</comment>
<gene>
    <name evidence="2" type="ORF">GMARGA_LOCUS34160</name>
</gene>
<evidence type="ECO:0000313" key="2">
    <source>
        <dbReference type="EMBL" id="CAG8838816.1"/>
    </source>
</evidence>
<proteinExistence type="predicted"/>
<reference evidence="2 3" key="1">
    <citation type="submission" date="2021-06" db="EMBL/GenBank/DDBJ databases">
        <authorList>
            <person name="Kallberg Y."/>
            <person name="Tangrot J."/>
            <person name="Rosling A."/>
        </authorList>
    </citation>
    <scope>NUCLEOTIDE SEQUENCE [LARGE SCALE GENOMIC DNA]</scope>
    <source>
        <strain evidence="2 3">120-4 pot B 10/14</strain>
    </source>
</reference>
<feature type="region of interest" description="Disordered" evidence="1">
    <location>
        <begin position="27"/>
        <end position="65"/>
    </location>
</feature>
<name>A0ABN7WTN0_GIGMA</name>
<keyword evidence="3" id="KW-1185">Reference proteome</keyword>
<feature type="compositionally biased region" description="Low complexity" evidence="1">
    <location>
        <begin position="54"/>
        <end position="65"/>
    </location>
</feature>
<accession>A0ABN7WTN0</accession>
<organism evidence="2 3">
    <name type="scientific">Gigaspora margarita</name>
    <dbReference type="NCBI Taxonomy" id="4874"/>
    <lineage>
        <taxon>Eukaryota</taxon>
        <taxon>Fungi</taxon>
        <taxon>Fungi incertae sedis</taxon>
        <taxon>Mucoromycota</taxon>
        <taxon>Glomeromycotina</taxon>
        <taxon>Glomeromycetes</taxon>
        <taxon>Diversisporales</taxon>
        <taxon>Gigasporaceae</taxon>
        <taxon>Gigaspora</taxon>
    </lineage>
</organism>
<dbReference type="Proteomes" id="UP000789901">
    <property type="component" value="Unassembled WGS sequence"/>
</dbReference>
<evidence type="ECO:0000256" key="1">
    <source>
        <dbReference type="SAM" id="MobiDB-lite"/>
    </source>
</evidence>
<sequence>MSAKFGGEKLDESELQLILTTVKKKTSNFDFKPQLERLQSQRPQPQQPQPQRPQPRQTQSQQSQL</sequence>
<dbReference type="EMBL" id="CAJVQB010059048">
    <property type="protein sequence ID" value="CAG8838816.1"/>
    <property type="molecule type" value="Genomic_DNA"/>
</dbReference>